<dbReference type="HOGENOM" id="CLU_2834552_0_0_1"/>
<dbReference type="EMBL" id="KI393888">
    <property type="protein sequence ID" value="ERN06572.1"/>
    <property type="molecule type" value="Genomic_DNA"/>
</dbReference>
<dbReference type="Gramene" id="ERN06572">
    <property type="protein sequence ID" value="ERN06572"/>
    <property type="gene ID" value="AMTR_s00058p00136410"/>
</dbReference>
<accession>W1P9J0</accession>
<name>W1P9J0_AMBTC</name>
<evidence type="ECO:0000313" key="1">
    <source>
        <dbReference type="EMBL" id="ERN06572.1"/>
    </source>
</evidence>
<proteinExistence type="predicted"/>
<dbReference type="Proteomes" id="UP000017836">
    <property type="component" value="Unassembled WGS sequence"/>
</dbReference>
<sequence length="66" mass="7402">MDLKNSRHGSSLLNIYVDGGERVVLDTVGGIEAETKVAIQDWMEVINFFGSDRLFVLIALFCVWIV</sequence>
<dbReference type="AlphaFoldDB" id="W1P9J0"/>
<keyword evidence="2" id="KW-1185">Reference proteome</keyword>
<reference evidence="2" key="1">
    <citation type="journal article" date="2013" name="Science">
        <title>The Amborella genome and the evolution of flowering plants.</title>
        <authorList>
            <consortium name="Amborella Genome Project"/>
        </authorList>
    </citation>
    <scope>NUCLEOTIDE SEQUENCE [LARGE SCALE GENOMIC DNA]</scope>
</reference>
<gene>
    <name evidence="1" type="ORF">AMTR_s00058p00136410</name>
</gene>
<evidence type="ECO:0000313" key="2">
    <source>
        <dbReference type="Proteomes" id="UP000017836"/>
    </source>
</evidence>
<organism evidence="1 2">
    <name type="scientific">Amborella trichopoda</name>
    <dbReference type="NCBI Taxonomy" id="13333"/>
    <lineage>
        <taxon>Eukaryota</taxon>
        <taxon>Viridiplantae</taxon>
        <taxon>Streptophyta</taxon>
        <taxon>Embryophyta</taxon>
        <taxon>Tracheophyta</taxon>
        <taxon>Spermatophyta</taxon>
        <taxon>Magnoliopsida</taxon>
        <taxon>Amborellales</taxon>
        <taxon>Amborellaceae</taxon>
        <taxon>Amborella</taxon>
    </lineage>
</organism>
<protein>
    <submittedName>
        <fullName evidence="1">Uncharacterized protein</fullName>
    </submittedName>
</protein>